<protein>
    <submittedName>
        <fullName evidence="1">Uncharacterized protein</fullName>
    </submittedName>
</protein>
<name>A0A6L7G4W2_9RHOB</name>
<proteinExistence type="predicted"/>
<evidence type="ECO:0000313" key="1">
    <source>
        <dbReference type="EMBL" id="MXN18557.1"/>
    </source>
</evidence>
<sequence length="144" mass="14663">MTDRLSRCLLLPPVAAALMCGLPDAGGARAGAPPGQILFHCDAAPALCAALYRALDTALSDRAPGTALARASDPLPPGATGLLIRYRSLDGPPGGLRGQLCWQVGPDPAVSGPPVAFTVLDQPLADAMLQDFATALVRASDLPL</sequence>
<dbReference type="AlphaFoldDB" id="A0A6L7G4W2"/>
<organism evidence="1 2">
    <name type="scientific">Pseudooceanicola albus</name>
    <dbReference type="NCBI Taxonomy" id="2692189"/>
    <lineage>
        <taxon>Bacteria</taxon>
        <taxon>Pseudomonadati</taxon>
        <taxon>Pseudomonadota</taxon>
        <taxon>Alphaproteobacteria</taxon>
        <taxon>Rhodobacterales</taxon>
        <taxon>Paracoccaceae</taxon>
        <taxon>Pseudooceanicola</taxon>
    </lineage>
</organism>
<reference evidence="1 2" key="1">
    <citation type="submission" date="2019-12" db="EMBL/GenBank/DDBJ databases">
        <authorList>
            <person name="Li M."/>
        </authorList>
    </citation>
    <scope>NUCLEOTIDE SEQUENCE [LARGE SCALE GENOMIC DNA]</scope>
    <source>
        <strain evidence="1 2">GBMRC 2024</strain>
    </source>
</reference>
<evidence type="ECO:0000313" key="2">
    <source>
        <dbReference type="Proteomes" id="UP000477911"/>
    </source>
</evidence>
<dbReference type="EMBL" id="WUMU01000013">
    <property type="protein sequence ID" value="MXN18557.1"/>
    <property type="molecule type" value="Genomic_DNA"/>
</dbReference>
<keyword evidence="2" id="KW-1185">Reference proteome</keyword>
<dbReference type="Proteomes" id="UP000477911">
    <property type="component" value="Unassembled WGS sequence"/>
</dbReference>
<accession>A0A6L7G4W2</accession>
<dbReference type="RefSeq" id="WP_160894687.1">
    <property type="nucleotide sequence ID" value="NZ_WUMU01000013.1"/>
</dbReference>
<gene>
    <name evidence="1" type="ORF">GR170_11975</name>
</gene>
<comment type="caution">
    <text evidence="1">The sequence shown here is derived from an EMBL/GenBank/DDBJ whole genome shotgun (WGS) entry which is preliminary data.</text>
</comment>